<keyword evidence="1" id="KW-0472">Membrane</keyword>
<feature type="transmembrane region" description="Helical" evidence="1">
    <location>
        <begin position="20"/>
        <end position="39"/>
    </location>
</feature>
<sequence>MKAIRLSFLQLLRFIRNDLMLLVVLSTPILCTLLYRLLLPVLEKFLCKALGQSAVIAPFYPLLNIFFCMLAPAMFCFVSAMILLEERDEHTAVYLMITPLGRSGYLCSRLLLPAILAACYTCLLLPFAALSSLSFPEMLLFSGIGALQGLISAMLTISCSSNKLEGMAITKLSSLLILCAAAPWFLQDAIQYLLSFFPAFWLGKAVVENNLLFLLPSLFTALLWIAGLWNRFRRILSGLL</sequence>
<dbReference type="OrthoDB" id="1551065at2"/>
<organism evidence="2 3">
    <name type="scientific">Clostridium innocuum</name>
    <dbReference type="NCBI Taxonomy" id="1522"/>
    <lineage>
        <taxon>Bacteria</taxon>
        <taxon>Bacillati</taxon>
        <taxon>Bacillota</taxon>
        <taxon>Clostridia</taxon>
        <taxon>Eubacteriales</taxon>
        <taxon>Clostridiaceae</taxon>
        <taxon>Clostridium</taxon>
    </lineage>
</organism>
<dbReference type="EMBL" id="QVEV01000007">
    <property type="protein sequence ID" value="RGC16725.1"/>
    <property type="molecule type" value="Genomic_DNA"/>
</dbReference>
<evidence type="ECO:0000313" key="3">
    <source>
        <dbReference type="Proteomes" id="UP000260025"/>
    </source>
</evidence>
<keyword evidence="1" id="KW-0812">Transmembrane</keyword>
<gene>
    <name evidence="2" type="ORF">DXA38_06720</name>
</gene>
<evidence type="ECO:0000256" key="1">
    <source>
        <dbReference type="SAM" id="Phobius"/>
    </source>
</evidence>
<dbReference type="RefSeq" id="WP_117442504.1">
    <property type="nucleotide sequence ID" value="NZ_JAJFEN010000038.1"/>
</dbReference>
<feature type="transmembrane region" description="Helical" evidence="1">
    <location>
        <begin position="139"/>
        <end position="157"/>
    </location>
</feature>
<keyword evidence="1" id="KW-1133">Transmembrane helix</keyword>
<dbReference type="AlphaFoldDB" id="A0A3E2VZ42"/>
<feature type="transmembrane region" description="Helical" evidence="1">
    <location>
        <begin position="59"/>
        <end position="84"/>
    </location>
</feature>
<feature type="transmembrane region" description="Helical" evidence="1">
    <location>
        <begin position="105"/>
        <end position="127"/>
    </location>
</feature>
<proteinExistence type="predicted"/>
<comment type="caution">
    <text evidence="2">The sequence shown here is derived from an EMBL/GenBank/DDBJ whole genome shotgun (WGS) entry which is preliminary data.</text>
</comment>
<feature type="transmembrane region" description="Helical" evidence="1">
    <location>
        <begin position="169"/>
        <end position="186"/>
    </location>
</feature>
<accession>A0A3E2VZ42</accession>
<evidence type="ECO:0000313" key="2">
    <source>
        <dbReference type="EMBL" id="RGC16725.1"/>
    </source>
</evidence>
<reference evidence="2 3" key="1">
    <citation type="submission" date="2018-08" db="EMBL/GenBank/DDBJ databases">
        <title>A genome reference for cultivated species of the human gut microbiota.</title>
        <authorList>
            <person name="Zou Y."/>
            <person name="Xue W."/>
            <person name="Luo G."/>
        </authorList>
    </citation>
    <scope>NUCLEOTIDE SEQUENCE [LARGE SCALE GENOMIC DNA]</scope>
    <source>
        <strain evidence="2 3">OF01-2LB</strain>
    </source>
</reference>
<dbReference type="Proteomes" id="UP000260025">
    <property type="component" value="Unassembled WGS sequence"/>
</dbReference>
<name>A0A3E2VZ42_CLOIN</name>
<protein>
    <submittedName>
        <fullName evidence="2">ABC transporter permease</fullName>
    </submittedName>
</protein>
<feature type="transmembrane region" description="Helical" evidence="1">
    <location>
        <begin position="211"/>
        <end position="229"/>
    </location>
</feature>